<protein>
    <submittedName>
        <fullName evidence="1">Uncharacterized protein</fullName>
    </submittedName>
</protein>
<evidence type="ECO:0000313" key="2">
    <source>
        <dbReference type="Proteomes" id="UP001500889"/>
    </source>
</evidence>
<keyword evidence="2" id="KW-1185">Reference proteome</keyword>
<name>A0AAU9FWG7_DROMD</name>
<proteinExistence type="predicted"/>
<dbReference type="EMBL" id="AP029266">
    <property type="protein sequence ID" value="BFF99900.1"/>
    <property type="molecule type" value="Genomic_DNA"/>
</dbReference>
<dbReference type="Proteomes" id="UP001500889">
    <property type="component" value="Chromosome A"/>
</dbReference>
<organism evidence="1 2">
    <name type="scientific">Drosophila madeirensis</name>
    <name type="common">Fruit fly</name>
    <dbReference type="NCBI Taxonomy" id="30013"/>
    <lineage>
        <taxon>Eukaryota</taxon>
        <taxon>Metazoa</taxon>
        <taxon>Ecdysozoa</taxon>
        <taxon>Arthropoda</taxon>
        <taxon>Hexapoda</taxon>
        <taxon>Insecta</taxon>
        <taxon>Pterygota</taxon>
        <taxon>Neoptera</taxon>
        <taxon>Endopterygota</taxon>
        <taxon>Diptera</taxon>
        <taxon>Brachycera</taxon>
        <taxon>Muscomorpha</taxon>
        <taxon>Ephydroidea</taxon>
        <taxon>Drosophilidae</taxon>
        <taxon>Drosophila</taxon>
        <taxon>Sophophora</taxon>
    </lineage>
</organism>
<accession>A0AAU9FWG7</accession>
<gene>
    <name evidence="1" type="ORF">DMAD_00031</name>
</gene>
<reference evidence="1 2" key="1">
    <citation type="submission" date="2024-02" db="EMBL/GenBank/DDBJ databases">
        <title>A chromosome-level genome assembly of Drosophila madeirensis, a fruit fly species endemic to Madeira island.</title>
        <authorList>
            <person name="Tomihara K."/>
            <person name="Llopart A."/>
            <person name="Yamamoto D."/>
        </authorList>
    </citation>
    <scope>NUCLEOTIDE SEQUENCE [LARGE SCALE GENOMIC DNA]</scope>
    <source>
        <strain evidence="1 2">RF1</strain>
    </source>
</reference>
<sequence>MKPIGFFNAEVEVDQLRTEHRFLMVPNNALECDVIVGYDFKKKFTLMVDCDGISFLSREKQDKLVEE</sequence>
<dbReference type="AlphaFoldDB" id="A0AAU9FWG7"/>
<evidence type="ECO:0000313" key="1">
    <source>
        <dbReference type="EMBL" id="BFF99900.1"/>
    </source>
</evidence>